<dbReference type="SUPFAM" id="SSF55200">
    <property type="entry name" value="Translation initiation factor IF3, C-terminal domain"/>
    <property type="match status" value="1"/>
</dbReference>
<keyword evidence="3" id="KW-0648">Protein biosynthesis</keyword>
<keyword evidence="2 5" id="KW-0396">Initiation factor</keyword>
<protein>
    <submittedName>
        <fullName evidence="5">Translation initiation factor IF-3</fullName>
    </submittedName>
</protein>
<evidence type="ECO:0000256" key="1">
    <source>
        <dbReference type="ARBA" id="ARBA00005439"/>
    </source>
</evidence>
<evidence type="ECO:0000256" key="4">
    <source>
        <dbReference type="SAM" id="MobiDB-lite"/>
    </source>
</evidence>
<evidence type="ECO:0000313" key="6">
    <source>
        <dbReference type="Proteomes" id="UP000326340"/>
    </source>
</evidence>
<name>A0A5Q4C4I6_9PEZI</name>
<gene>
    <name evidence="5" type="primary">InfC</name>
    <name evidence="5" type="ORF">CSHISOI_02014</name>
</gene>
<dbReference type="PANTHER" id="PTHR10938">
    <property type="entry name" value="TRANSLATION INITIATION FACTOR IF-3"/>
    <property type="match status" value="1"/>
</dbReference>
<evidence type="ECO:0000313" key="5">
    <source>
        <dbReference type="EMBL" id="TQN73454.1"/>
    </source>
</evidence>
<evidence type="ECO:0000256" key="2">
    <source>
        <dbReference type="ARBA" id="ARBA00022540"/>
    </source>
</evidence>
<dbReference type="AlphaFoldDB" id="A0A5Q4C4I6"/>
<dbReference type="EMBL" id="PUHP01000095">
    <property type="protein sequence ID" value="TQN73454.1"/>
    <property type="molecule type" value="Genomic_DNA"/>
</dbReference>
<dbReference type="GO" id="GO:0003743">
    <property type="term" value="F:translation initiation factor activity"/>
    <property type="evidence" value="ECO:0007669"/>
    <property type="project" value="UniProtKB-KW"/>
</dbReference>
<comment type="similarity">
    <text evidence="1">Belongs to the IF-3 family.</text>
</comment>
<proteinExistence type="inferred from homology"/>
<dbReference type="GO" id="GO:0032790">
    <property type="term" value="P:ribosome disassembly"/>
    <property type="evidence" value="ECO:0007669"/>
    <property type="project" value="TreeGrafter"/>
</dbReference>
<dbReference type="InterPro" id="IPR001288">
    <property type="entry name" value="Translation_initiation_fac_3"/>
</dbReference>
<dbReference type="GO" id="GO:0070124">
    <property type="term" value="P:mitochondrial translational initiation"/>
    <property type="evidence" value="ECO:0007669"/>
    <property type="project" value="TreeGrafter"/>
</dbReference>
<feature type="compositionally biased region" description="Low complexity" evidence="4">
    <location>
        <begin position="75"/>
        <end position="84"/>
    </location>
</feature>
<dbReference type="PANTHER" id="PTHR10938:SF0">
    <property type="entry name" value="TRANSLATION INITIATION FACTOR IF-3, MITOCHONDRIAL"/>
    <property type="match status" value="1"/>
</dbReference>
<dbReference type="InterPro" id="IPR036788">
    <property type="entry name" value="T_IF-3_C_sf"/>
</dbReference>
<feature type="region of interest" description="Disordered" evidence="4">
    <location>
        <begin position="63"/>
        <end position="88"/>
    </location>
</feature>
<dbReference type="OrthoDB" id="21573at2759"/>
<reference evidence="5 6" key="1">
    <citation type="journal article" date="2019" name="Sci. Rep.">
        <title>Colletotrichum shisoi sp. nov., an anthracnose pathogen of Perilla frutescens in Japan: molecular phylogenetic, morphological and genomic evidence.</title>
        <authorList>
            <person name="Gan P."/>
            <person name="Tsushima A."/>
            <person name="Hiroyama R."/>
            <person name="Narusaka M."/>
            <person name="Takano Y."/>
            <person name="Narusaka Y."/>
            <person name="Kawaradani M."/>
            <person name="Damm U."/>
            <person name="Shirasu K."/>
        </authorList>
    </citation>
    <scope>NUCLEOTIDE SEQUENCE [LARGE SCALE GENOMIC DNA]</scope>
    <source>
        <strain evidence="5 6">PG-2018a</strain>
    </source>
</reference>
<sequence>MRVTRCLYNNNNNSRTALYRVFVSPFEKAELLSRRSPLSLPATRTLPPVSSSPAQSFARYASLIPRSRKPNNSTASKPSAAAKPGQLPADMMIHDRQVLVVDENNKLTGPHETRRVLQSLDPETQSLRMVSRPGPNPAPDQPRFAICRIVDKLVEKEREKVQEKARKETARKLARFKVLELNWAIAPHDLGHRMKQMKGFLEKGYKVEVLFAKKRGSRRATRDEAEALVQAVRDAVAEVGGAKEWKEPEGQPLKVFKLHLDVPPAAKAPAVAMSEEPSAN</sequence>
<organism evidence="5 6">
    <name type="scientific">Colletotrichum shisoi</name>
    <dbReference type="NCBI Taxonomy" id="2078593"/>
    <lineage>
        <taxon>Eukaryota</taxon>
        <taxon>Fungi</taxon>
        <taxon>Dikarya</taxon>
        <taxon>Ascomycota</taxon>
        <taxon>Pezizomycotina</taxon>
        <taxon>Sordariomycetes</taxon>
        <taxon>Hypocreomycetidae</taxon>
        <taxon>Glomerellales</taxon>
        <taxon>Glomerellaceae</taxon>
        <taxon>Colletotrichum</taxon>
        <taxon>Colletotrichum destructivum species complex</taxon>
    </lineage>
</organism>
<accession>A0A5Q4C4I6</accession>
<dbReference type="Proteomes" id="UP000326340">
    <property type="component" value="Unassembled WGS sequence"/>
</dbReference>
<dbReference type="Gene3D" id="3.30.110.10">
    <property type="entry name" value="Translation initiation factor 3 (IF-3), C-terminal domain"/>
    <property type="match status" value="1"/>
</dbReference>
<dbReference type="GO" id="GO:0043022">
    <property type="term" value="F:ribosome binding"/>
    <property type="evidence" value="ECO:0007669"/>
    <property type="project" value="TreeGrafter"/>
</dbReference>
<dbReference type="GO" id="GO:0005739">
    <property type="term" value="C:mitochondrion"/>
    <property type="evidence" value="ECO:0007669"/>
    <property type="project" value="TreeGrafter"/>
</dbReference>
<evidence type="ECO:0000256" key="3">
    <source>
        <dbReference type="ARBA" id="ARBA00022917"/>
    </source>
</evidence>
<comment type="caution">
    <text evidence="5">The sequence shown here is derived from an EMBL/GenBank/DDBJ whole genome shotgun (WGS) entry which is preliminary data.</text>
</comment>
<keyword evidence="6" id="KW-1185">Reference proteome</keyword>